<dbReference type="InterPro" id="IPR040051">
    <property type="entry name" value="SECISBP2"/>
</dbReference>
<organism evidence="2 3">
    <name type="scientific">Cercopithifilaria johnstoni</name>
    <dbReference type="NCBI Taxonomy" id="2874296"/>
    <lineage>
        <taxon>Eukaryota</taxon>
        <taxon>Metazoa</taxon>
        <taxon>Ecdysozoa</taxon>
        <taxon>Nematoda</taxon>
        <taxon>Chromadorea</taxon>
        <taxon>Rhabditida</taxon>
        <taxon>Spirurina</taxon>
        <taxon>Spiruromorpha</taxon>
        <taxon>Filarioidea</taxon>
        <taxon>Onchocercidae</taxon>
        <taxon>Cercopithifilaria</taxon>
    </lineage>
</organism>
<evidence type="ECO:0000313" key="3">
    <source>
        <dbReference type="Proteomes" id="UP000746747"/>
    </source>
</evidence>
<evidence type="ECO:0000259" key="1">
    <source>
        <dbReference type="Pfam" id="PF01248"/>
    </source>
</evidence>
<evidence type="ECO:0000313" key="2">
    <source>
        <dbReference type="EMBL" id="CAG9535317.1"/>
    </source>
</evidence>
<name>A0A8J2QA91_9BILA</name>
<dbReference type="GO" id="GO:0043021">
    <property type="term" value="F:ribonucleoprotein complex binding"/>
    <property type="evidence" value="ECO:0007669"/>
    <property type="project" value="TreeGrafter"/>
</dbReference>
<dbReference type="Pfam" id="PF01248">
    <property type="entry name" value="Ribosomal_L7Ae"/>
    <property type="match status" value="1"/>
</dbReference>
<dbReference type="InterPro" id="IPR029064">
    <property type="entry name" value="Ribosomal_eL30-like_sf"/>
</dbReference>
<sequence length="249" mass="28024">MNGFESHMEKDLIRKKKHNSSLGDFIPPQLLKHDRKIVCVDTIACKTNHSSSSGKKLTKPSHYYAIPSNSCLSTKHSFSCIRQVKEKNDRAVEPVVDSFSLTAKDADVAIIGFLKAVKKFQDRAWKKNPIKAKSKHRLVYGLREVLKQLSLETVHCVILARDIESDKIDLANEIDIIKEICASNHTNILWISSKHDLGKAVNKWPMVSAVAILDYRGAEDAYSTAIETFTNFMAHCRIADHAHQPSLFA</sequence>
<proteinExistence type="predicted"/>
<dbReference type="GO" id="GO:0035368">
    <property type="term" value="F:selenocysteine insertion sequence binding"/>
    <property type="evidence" value="ECO:0007669"/>
    <property type="project" value="InterPro"/>
</dbReference>
<dbReference type="PANTHER" id="PTHR13284">
    <property type="entry name" value="GH01354P"/>
    <property type="match status" value="1"/>
</dbReference>
<feature type="domain" description="Ribosomal protein eL8/eL30/eS12/Gadd45" evidence="1">
    <location>
        <begin position="125"/>
        <end position="221"/>
    </location>
</feature>
<dbReference type="InterPro" id="IPR004038">
    <property type="entry name" value="Ribosomal_eL8/eL30/eS12/Gad45"/>
</dbReference>
<dbReference type="OrthoDB" id="263617at2759"/>
<dbReference type="SUPFAM" id="SSF55315">
    <property type="entry name" value="L30e-like"/>
    <property type="match status" value="1"/>
</dbReference>
<gene>
    <name evidence="2" type="ORF">CJOHNSTONI_LOCUS5364</name>
</gene>
<dbReference type="AlphaFoldDB" id="A0A8J2QA91"/>
<accession>A0A8J2QA91</accession>
<dbReference type="GO" id="GO:0005739">
    <property type="term" value="C:mitochondrion"/>
    <property type="evidence" value="ECO:0007669"/>
    <property type="project" value="TreeGrafter"/>
</dbReference>
<dbReference type="GO" id="GO:0003730">
    <property type="term" value="F:mRNA 3'-UTR binding"/>
    <property type="evidence" value="ECO:0007669"/>
    <property type="project" value="TreeGrafter"/>
</dbReference>
<protein>
    <recommendedName>
        <fullName evidence="1">Ribosomal protein eL8/eL30/eS12/Gadd45 domain-containing protein</fullName>
    </recommendedName>
</protein>
<keyword evidence="3" id="KW-1185">Reference proteome</keyword>
<dbReference type="EMBL" id="CAKAEH010001369">
    <property type="protein sequence ID" value="CAG9535317.1"/>
    <property type="molecule type" value="Genomic_DNA"/>
</dbReference>
<reference evidence="2" key="1">
    <citation type="submission" date="2021-09" db="EMBL/GenBank/DDBJ databases">
        <authorList>
            <consortium name="Pathogen Informatics"/>
        </authorList>
    </citation>
    <scope>NUCLEOTIDE SEQUENCE</scope>
</reference>
<dbReference type="GO" id="GO:1990904">
    <property type="term" value="C:ribonucleoprotein complex"/>
    <property type="evidence" value="ECO:0007669"/>
    <property type="project" value="TreeGrafter"/>
</dbReference>
<dbReference type="PANTHER" id="PTHR13284:SF4">
    <property type="entry name" value="C2H2-TYPE DOMAIN-CONTAINING PROTEIN"/>
    <property type="match status" value="1"/>
</dbReference>
<comment type="caution">
    <text evidence="2">The sequence shown here is derived from an EMBL/GenBank/DDBJ whole genome shotgun (WGS) entry which is preliminary data.</text>
</comment>
<dbReference type="Proteomes" id="UP000746747">
    <property type="component" value="Unassembled WGS sequence"/>
</dbReference>
<dbReference type="Gene3D" id="3.30.1330.30">
    <property type="match status" value="1"/>
</dbReference>